<dbReference type="SUPFAM" id="SSF46785">
    <property type="entry name" value="Winged helix' DNA-binding domain"/>
    <property type="match status" value="1"/>
</dbReference>
<evidence type="ECO:0000313" key="3">
    <source>
        <dbReference type="EMBL" id="EOD53553.1"/>
    </source>
</evidence>
<comment type="caution">
    <text evidence="3">The sequence shown here is derived from an EMBL/GenBank/DDBJ whole genome shotgun (WGS) entry which is preliminary data.</text>
</comment>
<dbReference type="Pfam" id="PF13280">
    <property type="entry name" value="WYL"/>
    <property type="match status" value="1"/>
</dbReference>
<dbReference type="InterPro" id="IPR036388">
    <property type="entry name" value="WH-like_DNA-bd_sf"/>
</dbReference>
<organism evidence="3 4">
    <name type="scientific">Aeromonas molluscorum 848</name>
    <dbReference type="NCBI Taxonomy" id="1268236"/>
    <lineage>
        <taxon>Bacteria</taxon>
        <taxon>Pseudomonadati</taxon>
        <taxon>Pseudomonadota</taxon>
        <taxon>Gammaproteobacteria</taxon>
        <taxon>Aeromonadales</taxon>
        <taxon>Aeromonadaceae</taxon>
        <taxon>Aeromonas</taxon>
    </lineage>
</organism>
<gene>
    <name evidence="3" type="ORF">G113_18989</name>
</gene>
<dbReference type="Proteomes" id="UP000013526">
    <property type="component" value="Unassembled WGS sequence"/>
</dbReference>
<evidence type="ECO:0000259" key="1">
    <source>
        <dbReference type="Pfam" id="PF08279"/>
    </source>
</evidence>
<protein>
    <submittedName>
        <fullName evidence="3">DeoR family transcriptional regulator</fullName>
    </submittedName>
</protein>
<reference evidence="3 4" key="1">
    <citation type="journal article" date="2013" name="Genome Announc.">
        <title>Draft Genome Sequence of Aeromonas molluscorum Strain 848TT, Isolated from Bivalve Molluscs.</title>
        <authorList>
            <person name="Spataro N."/>
            <person name="Farfan M."/>
            <person name="Albarral V."/>
            <person name="Sanglas A."/>
            <person name="Loren J.G."/>
            <person name="Fuste M.C."/>
            <person name="Bosch E."/>
        </authorList>
    </citation>
    <scope>NUCLEOTIDE SEQUENCE [LARGE SCALE GENOMIC DNA]</scope>
    <source>
        <strain evidence="3 4">848</strain>
    </source>
</reference>
<keyword evidence="4" id="KW-1185">Reference proteome</keyword>
<dbReference type="Pfam" id="PF08279">
    <property type="entry name" value="HTH_11"/>
    <property type="match status" value="1"/>
</dbReference>
<evidence type="ECO:0000259" key="2">
    <source>
        <dbReference type="Pfam" id="PF13280"/>
    </source>
</evidence>
<dbReference type="PANTHER" id="PTHR34580:SF3">
    <property type="entry name" value="PROTEIN PAFB"/>
    <property type="match status" value="1"/>
</dbReference>
<dbReference type="InterPro" id="IPR026881">
    <property type="entry name" value="WYL_dom"/>
</dbReference>
<dbReference type="InterPro" id="IPR051534">
    <property type="entry name" value="CBASS_pafABC_assoc_protein"/>
</dbReference>
<dbReference type="PANTHER" id="PTHR34580">
    <property type="match status" value="1"/>
</dbReference>
<dbReference type="InterPro" id="IPR036390">
    <property type="entry name" value="WH_DNA-bd_sf"/>
</dbReference>
<dbReference type="AlphaFoldDB" id="R1F0Q2"/>
<dbReference type="InterPro" id="IPR001387">
    <property type="entry name" value="Cro/C1-type_HTH"/>
</dbReference>
<dbReference type="Gene3D" id="1.10.10.10">
    <property type="entry name" value="Winged helix-like DNA-binding domain superfamily/Winged helix DNA-binding domain"/>
    <property type="match status" value="1"/>
</dbReference>
<name>R1F0Q2_9GAMM</name>
<dbReference type="PATRIC" id="fig|1268236.3.peg.3688"/>
<dbReference type="PROSITE" id="PS52050">
    <property type="entry name" value="WYL"/>
    <property type="match status" value="1"/>
</dbReference>
<sequence>MRKSDRLFQLTNLLRAHQPLTATALAERLGVSERTIYRYMDDLSLAGIPVYGEAGVGYRLSEGFELPPLQLCAAELEALITGVNLVTVLTGKGLADPALSLLAKIEAALPAGRPASLVARSVRVPDYRRSSAEYGRWDQLHGAIAAGDWLTIDYGAASGQQTRRLVYPLGLFYWGGRWTLGAWCTLRQGYRDFRIDRIEAQAPAPDCDDPPAWVSLAHYLDERCAEPVSRDRAAFSEIRPTLVESPNRKKSERD</sequence>
<accession>R1F0Q2</accession>
<evidence type="ECO:0000313" key="4">
    <source>
        <dbReference type="Proteomes" id="UP000013526"/>
    </source>
</evidence>
<dbReference type="EMBL" id="AQGQ01000204">
    <property type="protein sequence ID" value="EOD53553.1"/>
    <property type="molecule type" value="Genomic_DNA"/>
</dbReference>
<feature type="domain" description="Helix-turn-helix type 11" evidence="1">
    <location>
        <begin position="6"/>
        <end position="59"/>
    </location>
</feature>
<dbReference type="InterPro" id="IPR013196">
    <property type="entry name" value="HTH_11"/>
</dbReference>
<feature type="domain" description="WYL" evidence="2">
    <location>
        <begin position="138"/>
        <end position="200"/>
    </location>
</feature>
<proteinExistence type="predicted"/>
<dbReference type="CDD" id="cd00093">
    <property type="entry name" value="HTH_XRE"/>
    <property type="match status" value="1"/>
</dbReference>